<evidence type="ECO:0000313" key="2">
    <source>
        <dbReference type="Proteomes" id="UP000005408"/>
    </source>
</evidence>
<dbReference type="AlphaFoldDB" id="A0A8W8IM88"/>
<accession>A0A8W8IM88</accession>
<reference evidence="1" key="1">
    <citation type="submission" date="2022-08" db="UniProtKB">
        <authorList>
            <consortium name="EnsemblMetazoa"/>
        </authorList>
    </citation>
    <scope>IDENTIFICATION</scope>
    <source>
        <strain evidence="1">05x7-T-G4-1.051#20</strain>
    </source>
</reference>
<protein>
    <submittedName>
        <fullName evidence="1">Uncharacterized protein</fullName>
    </submittedName>
</protein>
<sequence length="169" mass="19400">MTRGQFSRSPGLTKEMFDKKRKLINKNLKKKYGPFFVTFSDIHFPDHYDKDKVHLNTDRTSRDCLCHSNSTENHTVAHKRSLCRRENIDGGKRISLISLKLSTFIRTTIFHDVCHPPHKYYHGSHGRSPTHGSDPATQEGKVCGQNLAESHNLVFLPFLALCVVLHVYL</sequence>
<organism evidence="1 2">
    <name type="scientific">Magallana gigas</name>
    <name type="common">Pacific oyster</name>
    <name type="synonym">Crassostrea gigas</name>
    <dbReference type="NCBI Taxonomy" id="29159"/>
    <lineage>
        <taxon>Eukaryota</taxon>
        <taxon>Metazoa</taxon>
        <taxon>Spiralia</taxon>
        <taxon>Lophotrochozoa</taxon>
        <taxon>Mollusca</taxon>
        <taxon>Bivalvia</taxon>
        <taxon>Autobranchia</taxon>
        <taxon>Pteriomorphia</taxon>
        <taxon>Ostreida</taxon>
        <taxon>Ostreoidea</taxon>
        <taxon>Ostreidae</taxon>
        <taxon>Magallana</taxon>
    </lineage>
</organism>
<keyword evidence="2" id="KW-1185">Reference proteome</keyword>
<dbReference type="Proteomes" id="UP000005408">
    <property type="component" value="Unassembled WGS sequence"/>
</dbReference>
<evidence type="ECO:0000313" key="1">
    <source>
        <dbReference type="EnsemblMetazoa" id="G14765.2:cds"/>
    </source>
</evidence>
<name>A0A8W8IM88_MAGGI</name>
<dbReference type="EnsemblMetazoa" id="G14765.2">
    <property type="protein sequence ID" value="G14765.2:cds"/>
    <property type="gene ID" value="G14765"/>
</dbReference>
<proteinExistence type="predicted"/>